<evidence type="ECO:0000256" key="2">
    <source>
        <dbReference type="ARBA" id="ARBA00022643"/>
    </source>
</evidence>
<dbReference type="Pfam" id="PF00296">
    <property type="entry name" value="Bac_luciferase"/>
    <property type="match status" value="1"/>
</dbReference>
<dbReference type="InterPro" id="IPR036661">
    <property type="entry name" value="Luciferase-like_sf"/>
</dbReference>
<accession>D0L2N3</accession>
<dbReference type="STRING" id="526226.Gbro_0686"/>
<dbReference type="HOGENOM" id="CLU_022256_1_1_11"/>
<dbReference type="AlphaFoldDB" id="D0L2N3"/>
<dbReference type="Gene3D" id="3.20.20.30">
    <property type="entry name" value="Luciferase-like domain"/>
    <property type="match status" value="1"/>
</dbReference>
<proteinExistence type="predicted"/>
<evidence type="ECO:0000256" key="1">
    <source>
        <dbReference type="ARBA" id="ARBA00022630"/>
    </source>
</evidence>
<dbReference type="InterPro" id="IPR051260">
    <property type="entry name" value="Diverse_substr_monoxygenases"/>
</dbReference>
<keyword evidence="7" id="KW-1185">Reference proteome</keyword>
<dbReference type="PANTHER" id="PTHR30011">
    <property type="entry name" value="ALKANESULFONATE MONOOXYGENASE-RELATED"/>
    <property type="match status" value="1"/>
</dbReference>
<keyword evidence="4" id="KW-0503">Monooxygenase</keyword>
<dbReference type="GO" id="GO:0016705">
    <property type="term" value="F:oxidoreductase activity, acting on paired donors, with incorporation or reduction of molecular oxygen"/>
    <property type="evidence" value="ECO:0007669"/>
    <property type="project" value="InterPro"/>
</dbReference>
<dbReference type="eggNOG" id="COG2141">
    <property type="taxonomic scope" value="Bacteria"/>
</dbReference>
<gene>
    <name evidence="6" type="ordered locus">Gbro_0686</name>
</gene>
<evidence type="ECO:0000313" key="7">
    <source>
        <dbReference type="Proteomes" id="UP000001219"/>
    </source>
</evidence>
<dbReference type="GO" id="GO:0004497">
    <property type="term" value="F:monooxygenase activity"/>
    <property type="evidence" value="ECO:0007669"/>
    <property type="project" value="UniProtKB-KW"/>
</dbReference>
<protein>
    <recommendedName>
        <fullName evidence="5">Luciferase-like domain-containing protein</fullName>
    </recommendedName>
</protein>
<evidence type="ECO:0000259" key="5">
    <source>
        <dbReference type="Pfam" id="PF00296"/>
    </source>
</evidence>
<evidence type="ECO:0000313" key="6">
    <source>
        <dbReference type="EMBL" id="ACY20008.1"/>
    </source>
</evidence>
<name>D0L2N3_GORB4</name>
<dbReference type="InterPro" id="IPR011251">
    <property type="entry name" value="Luciferase-like_dom"/>
</dbReference>
<keyword evidence="1" id="KW-0285">Flavoprotein</keyword>
<sequence length="405" mass="42674">MEIVDQMTRSSPLVAVGLSGAGWHPAAWREPSARPKDLLTAGYWRDVIGTAAAAAPVLVTIDDGFGTHPGTVADPDDAHAHTDRVAGRLDSVLIAARVAPQVGGIGILPTVVATHTEPFHAAKAIATLDFVSRGRAGALVAVDASADGVRLVGRRSPDDLTTESLYAEAGEYAEVLRRLWDRWEDDAEIRDVDTGRFVDRDKLHHIDFHGRFFSVRGPSITPRPPQGRPVIAGSVDLEGPGAGPDLEHDATDFLARSADLAFLSASDATSITAASTALRIAEQAPLVFADVVVHLDRTATQAHDRRQRLDELAGVDLGFGTQVFAGTPTELGELIGELTASGTGIDGVRLLPAAIPDDLGHLAEALSALTVVAPRGDLRTRLGLPTAVNRYVAHHDSVPAEAVPS</sequence>
<feature type="domain" description="Luciferase-like" evidence="5">
    <location>
        <begin position="86"/>
        <end position="237"/>
    </location>
</feature>
<keyword evidence="2" id="KW-0288">FMN</keyword>
<keyword evidence="3" id="KW-0560">Oxidoreductase</keyword>
<dbReference type="EMBL" id="CP001802">
    <property type="protein sequence ID" value="ACY20008.1"/>
    <property type="molecule type" value="Genomic_DNA"/>
</dbReference>
<dbReference type="Proteomes" id="UP000001219">
    <property type="component" value="Chromosome"/>
</dbReference>
<evidence type="ECO:0000256" key="3">
    <source>
        <dbReference type="ARBA" id="ARBA00023002"/>
    </source>
</evidence>
<evidence type="ECO:0000256" key="4">
    <source>
        <dbReference type="ARBA" id="ARBA00023033"/>
    </source>
</evidence>
<reference evidence="7" key="1">
    <citation type="submission" date="2009-10" db="EMBL/GenBank/DDBJ databases">
        <title>The complete chromosome of Gordonia bronchialis DSM 43247.</title>
        <authorList>
            <consortium name="US DOE Joint Genome Institute (JGI-PGF)"/>
            <person name="Lucas S."/>
            <person name="Copeland A."/>
            <person name="Lapidus A."/>
            <person name="Glavina del Rio T."/>
            <person name="Dalin E."/>
            <person name="Tice H."/>
            <person name="Bruce D."/>
            <person name="Goodwin L."/>
            <person name="Pitluck S."/>
            <person name="Kyrpides N."/>
            <person name="Mavromatis K."/>
            <person name="Ivanova N."/>
            <person name="Ovchinnikova G."/>
            <person name="Saunders E."/>
            <person name="Brettin T."/>
            <person name="Detter J.C."/>
            <person name="Han C."/>
            <person name="Larimer F."/>
            <person name="Land M."/>
            <person name="Hauser L."/>
            <person name="Markowitz V."/>
            <person name="Cheng J.-F."/>
            <person name="Hugenholtz P."/>
            <person name="Woyke T."/>
            <person name="Wu D."/>
            <person name="Jando M."/>
            <person name="Schneider S."/>
            <person name="Goeker M."/>
            <person name="Klenk H.-P."/>
            <person name="Eisen J.A."/>
        </authorList>
    </citation>
    <scope>NUCLEOTIDE SEQUENCE [LARGE SCALE GENOMIC DNA]</scope>
    <source>
        <strain evidence="7">ATCC 25592 / DSM 43247 / BCRC 13721 / JCM 3198 / KCTC 3076 / NBRC 16047 / NCTC 10667</strain>
    </source>
</reference>
<reference evidence="6 7" key="2">
    <citation type="journal article" date="2010" name="Stand. Genomic Sci.">
        <title>Complete genome sequence of Gordonia bronchialis type strain (3410).</title>
        <authorList>
            <person name="Ivanova N."/>
            <person name="Sikorski J."/>
            <person name="Jando M."/>
            <person name="Lapidus A."/>
            <person name="Nolan M."/>
            <person name="Lucas S."/>
            <person name="Del Rio T.G."/>
            <person name="Tice H."/>
            <person name="Copeland A."/>
            <person name="Cheng J.F."/>
            <person name="Chen F."/>
            <person name="Bruce D."/>
            <person name="Goodwin L."/>
            <person name="Pitluck S."/>
            <person name="Mavromatis K."/>
            <person name="Ovchinnikova G."/>
            <person name="Pati A."/>
            <person name="Chen A."/>
            <person name="Palaniappan K."/>
            <person name="Land M."/>
            <person name="Hauser L."/>
            <person name="Chang Y.J."/>
            <person name="Jeffries C.D."/>
            <person name="Chain P."/>
            <person name="Saunders E."/>
            <person name="Han C."/>
            <person name="Detter J.C."/>
            <person name="Brettin T."/>
            <person name="Rohde M."/>
            <person name="Goker M."/>
            <person name="Bristow J."/>
            <person name="Eisen J.A."/>
            <person name="Markowitz V."/>
            <person name="Hugenholtz P."/>
            <person name="Klenk H.P."/>
            <person name="Kyrpides N.C."/>
        </authorList>
    </citation>
    <scope>NUCLEOTIDE SEQUENCE [LARGE SCALE GENOMIC DNA]</scope>
    <source>
        <strain evidence="7">ATCC 25592 / DSM 43247 / BCRC 13721 / JCM 3198 / KCTC 3076 / NBRC 16047 / NCTC 10667</strain>
    </source>
</reference>
<dbReference type="SUPFAM" id="SSF51679">
    <property type="entry name" value="Bacterial luciferase-like"/>
    <property type="match status" value="1"/>
</dbReference>
<dbReference type="PANTHER" id="PTHR30011:SF16">
    <property type="entry name" value="C2H2 FINGER DOMAIN TRANSCRIPTION FACTOR (EUROFUNG)-RELATED"/>
    <property type="match status" value="1"/>
</dbReference>
<dbReference type="KEGG" id="gbr:Gbro_0686"/>
<organism evidence="6 7">
    <name type="scientific">Gordonia bronchialis (strain ATCC 25592 / DSM 43247 / BCRC 13721 / JCM 3198 / KCTC 3076 / NBRC 16047 / NCTC 10667)</name>
    <name type="common">Rhodococcus bronchialis</name>
    <dbReference type="NCBI Taxonomy" id="526226"/>
    <lineage>
        <taxon>Bacteria</taxon>
        <taxon>Bacillati</taxon>
        <taxon>Actinomycetota</taxon>
        <taxon>Actinomycetes</taxon>
        <taxon>Mycobacteriales</taxon>
        <taxon>Gordoniaceae</taxon>
        <taxon>Gordonia</taxon>
    </lineage>
</organism>